<accession>A0A6P0DML3</accession>
<evidence type="ECO:0000313" key="1">
    <source>
        <dbReference type="EMBL" id="NEK53232.1"/>
    </source>
</evidence>
<protein>
    <submittedName>
        <fullName evidence="1">Uncharacterized protein</fullName>
    </submittedName>
</protein>
<proteinExistence type="predicted"/>
<reference evidence="1 2" key="1">
    <citation type="submission" date="2020-01" db="EMBL/GenBank/DDBJ databases">
        <title>Rhizobium genotypes associated with high levels of biological nitrogen fixation by grain legumes in a temperate-maritime cropping system.</title>
        <authorList>
            <person name="Maluk M."/>
            <person name="Francesc Ferrando Molina F."/>
            <person name="Lopez Del Egido L."/>
            <person name="Lafos M."/>
            <person name="Langarica-Fuentes A."/>
            <person name="Gebre Yohannes G."/>
            <person name="Young M.W."/>
            <person name="Martin P."/>
            <person name="Gantlett R."/>
            <person name="Kenicer G."/>
            <person name="Hawes C."/>
            <person name="Begg G.S."/>
            <person name="Quilliam R.S."/>
            <person name="Squire G.R."/>
            <person name="Poole P.S."/>
            <person name="Young P.W."/>
            <person name="Iannetta P.M."/>
            <person name="James E.K."/>
        </authorList>
    </citation>
    <scope>NUCLEOTIDE SEQUENCE [LARGE SCALE GENOMIC DNA]</scope>
    <source>
        <strain evidence="1 2">JHI944</strain>
    </source>
</reference>
<dbReference type="EMBL" id="WXXP01000013">
    <property type="protein sequence ID" value="NEK53232.1"/>
    <property type="molecule type" value="Genomic_DNA"/>
</dbReference>
<gene>
    <name evidence="1" type="ORF">GUK36_27815</name>
</gene>
<dbReference type="Proteomes" id="UP000471409">
    <property type="component" value="Unassembled WGS sequence"/>
</dbReference>
<evidence type="ECO:0000313" key="2">
    <source>
        <dbReference type="Proteomes" id="UP000471409"/>
    </source>
</evidence>
<sequence length="222" mass="25818">MIGAALGVSGYPSRRSIHIVVNRKLVVDSLKPAIVRRIEQSKRDFERETQSRRRMLQAIHALIERRLAEPSDELVEAVERQWKRLAVYHLLGRHRQPPSRPPLRLVQPVPDDPRDWRAYHWQLDRSRLPVSNVRNAVAALRESPMLSGIVALDQRQNAIMLKAPLPFAHWETFDFEMRRFKEQDLTALREYLQHIGLSTLSRDDCLAAVRLAASENAWWADE</sequence>
<organism evidence="1 2">
    <name type="scientific">Rhizobium leguminosarum</name>
    <dbReference type="NCBI Taxonomy" id="384"/>
    <lineage>
        <taxon>Bacteria</taxon>
        <taxon>Pseudomonadati</taxon>
        <taxon>Pseudomonadota</taxon>
        <taxon>Alphaproteobacteria</taxon>
        <taxon>Hyphomicrobiales</taxon>
        <taxon>Rhizobiaceae</taxon>
        <taxon>Rhizobium/Agrobacterium group</taxon>
        <taxon>Rhizobium</taxon>
    </lineage>
</organism>
<dbReference type="RefSeq" id="WP_164000156.1">
    <property type="nucleotide sequence ID" value="NZ_WXXP01000013.1"/>
</dbReference>
<dbReference type="AlphaFoldDB" id="A0A6P0DML3"/>
<comment type="caution">
    <text evidence="1">The sequence shown here is derived from an EMBL/GenBank/DDBJ whole genome shotgun (WGS) entry which is preliminary data.</text>
</comment>
<name>A0A6P0DML3_RHILE</name>